<dbReference type="Gene3D" id="1.10.530.10">
    <property type="match status" value="1"/>
</dbReference>
<gene>
    <name evidence="1" type="ORF">GGR47_002317</name>
</gene>
<dbReference type="RefSeq" id="WP_147035198.1">
    <property type="nucleotide sequence ID" value="NZ_JACIDB010000004.1"/>
</dbReference>
<comment type="caution">
    <text evidence="1">The sequence shown here is derived from an EMBL/GenBank/DDBJ whole genome shotgun (WGS) entry which is preliminary data.</text>
</comment>
<dbReference type="InterPro" id="IPR023346">
    <property type="entry name" value="Lysozyme-like_dom_sf"/>
</dbReference>
<reference evidence="1 2" key="1">
    <citation type="submission" date="2020-08" db="EMBL/GenBank/DDBJ databases">
        <title>Genomic Encyclopedia of Type Strains, Phase IV (KMG-IV): sequencing the most valuable type-strain genomes for metagenomic binning, comparative biology and taxonomic classification.</title>
        <authorList>
            <person name="Goeker M."/>
        </authorList>
    </citation>
    <scope>NUCLEOTIDE SEQUENCE [LARGE SCALE GENOMIC DNA]</scope>
    <source>
        <strain evidence="1 2">DSM 15581</strain>
    </source>
</reference>
<evidence type="ECO:0008006" key="3">
    <source>
        <dbReference type="Google" id="ProtNLM"/>
    </source>
</evidence>
<keyword evidence="2" id="KW-1185">Reference proteome</keyword>
<organism evidence="1 2">
    <name type="scientific">Sphingomonas aquatilis</name>
    <dbReference type="NCBI Taxonomy" id="93063"/>
    <lineage>
        <taxon>Bacteria</taxon>
        <taxon>Pseudomonadati</taxon>
        <taxon>Pseudomonadota</taxon>
        <taxon>Alphaproteobacteria</taxon>
        <taxon>Sphingomonadales</taxon>
        <taxon>Sphingomonadaceae</taxon>
        <taxon>Sphingomonas</taxon>
    </lineage>
</organism>
<dbReference type="SUPFAM" id="SSF53955">
    <property type="entry name" value="Lysozyme-like"/>
    <property type="match status" value="1"/>
</dbReference>
<evidence type="ECO:0000313" key="1">
    <source>
        <dbReference type="EMBL" id="MBB3876071.1"/>
    </source>
</evidence>
<protein>
    <recommendedName>
        <fullName evidence="3">Chitinase class I</fullName>
    </recommendedName>
</protein>
<accession>A0AAW3TU77</accession>
<evidence type="ECO:0000313" key="2">
    <source>
        <dbReference type="Proteomes" id="UP000528945"/>
    </source>
</evidence>
<dbReference type="Proteomes" id="UP000528945">
    <property type="component" value="Unassembled WGS sequence"/>
</dbReference>
<dbReference type="EMBL" id="JACIDB010000004">
    <property type="protein sequence ID" value="MBB3876071.1"/>
    <property type="molecule type" value="Genomic_DNA"/>
</dbReference>
<name>A0AAW3TU77_9SPHN</name>
<dbReference type="AlphaFoldDB" id="A0AAW3TU77"/>
<sequence length="206" mass="22785">MNRAAFYKTVRLRLGPLNQSQVDGIETILNVIDGQPLSWQAYMLATAWHETAQTMQPIKERGGDAYFTRLYDVAGDRPKTCIAYGNTCAGDGPKYCGRGYVMLTWKANYARADRELAQAGIIKVGDLIANPDLAMRPDIAAFIMVRGMVEGWFSGKKLADYLPAQGVATKPQYVQARRIINILDKADLIEGYAQAFERALRDGGVS</sequence>
<proteinExistence type="predicted"/>